<dbReference type="EC" id="5.2.1.8" evidence="1"/>
<dbReference type="SUPFAM" id="SSF53474">
    <property type="entry name" value="alpha/beta-Hydrolases"/>
    <property type="match status" value="1"/>
</dbReference>
<keyword evidence="1" id="KW-0413">Isomerase</keyword>
<feature type="domain" description="PPIase FKBP-type" evidence="4">
    <location>
        <begin position="428"/>
        <end position="512"/>
    </location>
</feature>
<evidence type="ECO:0000256" key="1">
    <source>
        <dbReference type="PROSITE-ProRule" id="PRU00277"/>
    </source>
</evidence>
<dbReference type="EMBL" id="HBIO01004068">
    <property type="protein sequence ID" value="CAE0457947.1"/>
    <property type="molecule type" value="Transcribed_RNA"/>
</dbReference>
<accession>A0A7S3V5L2</accession>
<gene>
    <name evidence="5" type="ORF">CDEB00056_LOCUS2788</name>
</gene>
<dbReference type="SUPFAM" id="SSF54534">
    <property type="entry name" value="FKBP-like"/>
    <property type="match status" value="1"/>
</dbReference>
<feature type="chain" id="PRO_5031427440" description="peptidylprolyl isomerase" evidence="3">
    <location>
        <begin position="24"/>
        <end position="545"/>
    </location>
</feature>
<dbReference type="Gene3D" id="3.10.50.40">
    <property type="match status" value="1"/>
</dbReference>
<evidence type="ECO:0000313" key="5">
    <source>
        <dbReference type="EMBL" id="CAE0457947.1"/>
    </source>
</evidence>
<dbReference type="PANTHER" id="PTHR47909">
    <property type="entry name" value="ALPHA/BETA-HYDROLASES SUPERFAMILY PROTEIN"/>
    <property type="match status" value="1"/>
</dbReference>
<dbReference type="PANTHER" id="PTHR47909:SF2">
    <property type="entry name" value="GPI INOSITOL-DEACYLASE"/>
    <property type="match status" value="1"/>
</dbReference>
<dbReference type="Pfam" id="PF00254">
    <property type="entry name" value="FKBP_C"/>
    <property type="match status" value="1"/>
</dbReference>
<evidence type="ECO:0000256" key="2">
    <source>
        <dbReference type="SAM" id="MobiDB-lite"/>
    </source>
</evidence>
<organism evidence="5">
    <name type="scientific">Chaetoceros debilis</name>
    <dbReference type="NCBI Taxonomy" id="122233"/>
    <lineage>
        <taxon>Eukaryota</taxon>
        <taxon>Sar</taxon>
        <taxon>Stramenopiles</taxon>
        <taxon>Ochrophyta</taxon>
        <taxon>Bacillariophyta</taxon>
        <taxon>Coscinodiscophyceae</taxon>
        <taxon>Chaetocerotophycidae</taxon>
        <taxon>Chaetocerotales</taxon>
        <taxon>Chaetocerotaceae</taxon>
        <taxon>Chaetoceros</taxon>
    </lineage>
</organism>
<dbReference type="InterPro" id="IPR046357">
    <property type="entry name" value="PPIase_dom_sf"/>
</dbReference>
<reference evidence="5" key="1">
    <citation type="submission" date="2021-01" db="EMBL/GenBank/DDBJ databases">
        <authorList>
            <person name="Corre E."/>
            <person name="Pelletier E."/>
            <person name="Niang G."/>
            <person name="Scheremetjew M."/>
            <person name="Finn R."/>
            <person name="Kale V."/>
            <person name="Holt S."/>
            <person name="Cochrane G."/>
            <person name="Meng A."/>
            <person name="Brown T."/>
            <person name="Cohen L."/>
        </authorList>
    </citation>
    <scope>NUCLEOTIDE SEQUENCE</scope>
    <source>
        <strain evidence="5">MM31A-1</strain>
    </source>
</reference>
<evidence type="ECO:0000256" key="3">
    <source>
        <dbReference type="SAM" id="SignalP"/>
    </source>
</evidence>
<sequence>MKFLVPITTAFIAAGSLVNVSEAYAPVVICPGFGNDSIDYDTPLGQPSEVGLKSVLARRGFEPDNIYTVPLKRSDWVRVAGGLLDIPAFYTNNAKPTGRGYGWYIDRLKQSVDQAYEESGGEKVILMAHSAGGWLARAAMSDGVWSTDADGETVRTSDKIQCLVTLGAIHKVPEDESTCVTRGCLKYTDNEFPGAFLSEEGVKYVTVGGAAVVGDKRKDDEFLIESSESLKDADDLYAKRGEGSAARVAFTSYEAVAGKGDIIGDGVVPFEWTQLKGARNVELPGVVHSINEAGTTIATDRWYGSENVIDRWLPIVLEETGLSKGKGSSQQNGASNLSPFAGLQEWASNLMAKPEDESVASSRRGAIKDIVAVMALTVGSMVPLTDSVRVANAMYENAPVGVSEITKLPSGVSYQDLRQGDGDVVSEGKRVNIQWSLKRSNGYIIDSSASNDGVPFIFVVGNTNKDAGNRAIKGLDEGIRGMNVGGIRRIVMPPSQTFTEGLGEGSPGPIPPGFGPKQRIERVMKLRADVPDESFLLDVKPTRVQ</sequence>
<feature type="signal peptide" evidence="3">
    <location>
        <begin position="1"/>
        <end position="23"/>
    </location>
</feature>
<evidence type="ECO:0000259" key="4">
    <source>
        <dbReference type="PROSITE" id="PS50059"/>
    </source>
</evidence>
<dbReference type="InterPro" id="IPR029058">
    <property type="entry name" value="AB_hydrolase_fold"/>
</dbReference>
<comment type="catalytic activity">
    <reaction evidence="1">
        <text>[protein]-peptidylproline (omega=180) = [protein]-peptidylproline (omega=0)</text>
        <dbReference type="Rhea" id="RHEA:16237"/>
        <dbReference type="Rhea" id="RHEA-COMP:10747"/>
        <dbReference type="Rhea" id="RHEA-COMP:10748"/>
        <dbReference type="ChEBI" id="CHEBI:83833"/>
        <dbReference type="ChEBI" id="CHEBI:83834"/>
        <dbReference type="EC" id="5.2.1.8"/>
    </reaction>
</comment>
<dbReference type="PROSITE" id="PS50059">
    <property type="entry name" value="FKBP_PPIASE"/>
    <property type="match status" value="1"/>
</dbReference>
<name>A0A7S3V5L2_9STRA</name>
<protein>
    <recommendedName>
        <fullName evidence="1">peptidylprolyl isomerase</fullName>
        <ecNumber evidence="1">5.2.1.8</ecNumber>
    </recommendedName>
</protein>
<keyword evidence="1" id="KW-0697">Rotamase</keyword>
<keyword evidence="3" id="KW-0732">Signal</keyword>
<dbReference type="AlphaFoldDB" id="A0A7S3V5L2"/>
<dbReference type="InterPro" id="IPR001179">
    <property type="entry name" value="PPIase_FKBP_dom"/>
</dbReference>
<dbReference type="GO" id="GO:0003755">
    <property type="term" value="F:peptidyl-prolyl cis-trans isomerase activity"/>
    <property type="evidence" value="ECO:0007669"/>
    <property type="project" value="UniProtKB-KW"/>
</dbReference>
<proteinExistence type="predicted"/>
<dbReference type="Gene3D" id="3.40.50.1820">
    <property type="entry name" value="alpha/beta hydrolase"/>
    <property type="match status" value="1"/>
</dbReference>
<feature type="region of interest" description="Disordered" evidence="2">
    <location>
        <begin position="498"/>
        <end position="517"/>
    </location>
</feature>